<evidence type="ECO:0000313" key="6">
    <source>
        <dbReference type="EMBL" id="ETA82410.1"/>
    </source>
</evidence>
<organism evidence="6 7">
    <name type="scientific">Youngiibacter fragilis 232.1</name>
    <dbReference type="NCBI Taxonomy" id="994573"/>
    <lineage>
        <taxon>Bacteria</taxon>
        <taxon>Bacillati</taxon>
        <taxon>Bacillota</taxon>
        <taxon>Clostridia</taxon>
        <taxon>Eubacteriales</taxon>
        <taxon>Clostridiaceae</taxon>
        <taxon>Youngiibacter</taxon>
    </lineage>
</organism>
<dbReference type="SUPFAM" id="SSF51215">
    <property type="entry name" value="Regulatory protein AraC"/>
    <property type="match status" value="1"/>
</dbReference>
<dbReference type="Pfam" id="PF07883">
    <property type="entry name" value="Cupin_2"/>
    <property type="match status" value="1"/>
</dbReference>
<dbReference type="SMART" id="SM00342">
    <property type="entry name" value="HTH_ARAC"/>
    <property type="match status" value="1"/>
</dbReference>
<dbReference type="RefSeq" id="WP_023387178.1">
    <property type="nucleotide sequence ID" value="NZ_AXUN02000015.1"/>
</dbReference>
<evidence type="ECO:0000256" key="4">
    <source>
        <dbReference type="SAM" id="Coils"/>
    </source>
</evidence>
<feature type="coiled-coil region" evidence="4">
    <location>
        <begin position="315"/>
        <end position="342"/>
    </location>
</feature>
<dbReference type="SUPFAM" id="SSF46689">
    <property type="entry name" value="Homeodomain-like"/>
    <property type="match status" value="2"/>
</dbReference>
<keyword evidence="3" id="KW-0804">Transcription</keyword>
<evidence type="ECO:0000256" key="3">
    <source>
        <dbReference type="ARBA" id="ARBA00023163"/>
    </source>
</evidence>
<reference evidence="6 7" key="1">
    <citation type="journal article" date="2014" name="Genome Announc.">
        <title>Genome Sequence of Youngiibacter fragilis, the Type Strain of the Genus Youngiibacter.</title>
        <authorList>
            <person name="Wawrik C.B."/>
            <person name="Callaghan A.V."/>
            <person name="Stamps B.W."/>
            <person name="Wawrik B."/>
        </authorList>
    </citation>
    <scope>NUCLEOTIDE SEQUENCE [LARGE SCALE GENOMIC DNA]</scope>
    <source>
        <strain evidence="6 7">232.1</strain>
    </source>
</reference>
<protein>
    <recommendedName>
        <fullName evidence="5">HTH araC/xylS-type domain-containing protein</fullName>
    </recommendedName>
</protein>
<dbReference type="OrthoDB" id="253601at2"/>
<keyword evidence="7" id="KW-1185">Reference proteome</keyword>
<keyword evidence="2" id="KW-0238">DNA-binding</keyword>
<sequence>MNSFTRYENKRNFLYLEQYSYYVTYYKYNWHKDIELLILLNGEIEVNKNGESHILSKGDVILINSNIGHATMARKPDCIAMVLHFDPVYFSTWIKDYKNIHIRCISDSSTKNLPIFRRIYRTVLKMATYSDRKTDIETMIYESLFHQLLGDIMQNFPVEWVTQLDSSDMSKNENVIRIVDYLNHHFREKISLDDLTSVTGYNKSYISQIIKQKLGINYYEYLTRVRMREAIFALTNTDQKVSDIAYVNGFSDIKAFNTAFRERFGKTPTEYRKMIINRSGLENKDDKIYTDPVLLQQIVTDELNRKEQNFEIGSVENISRTKKILESEVDEITRELRSTLDKIKMIKSKLL</sequence>
<evidence type="ECO:0000259" key="5">
    <source>
        <dbReference type="PROSITE" id="PS01124"/>
    </source>
</evidence>
<dbReference type="EMBL" id="AXUN02000015">
    <property type="protein sequence ID" value="ETA82410.1"/>
    <property type="molecule type" value="Genomic_DNA"/>
</dbReference>
<gene>
    <name evidence="6" type="ORF">T472_0201235</name>
</gene>
<dbReference type="PROSITE" id="PS01124">
    <property type="entry name" value="HTH_ARAC_FAMILY_2"/>
    <property type="match status" value="1"/>
</dbReference>
<dbReference type="PANTHER" id="PTHR43280:SF2">
    <property type="entry name" value="HTH-TYPE TRANSCRIPTIONAL REGULATOR EXSA"/>
    <property type="match status" value="1"/>
</dbReference>
<dbReference type="GO" id="GO:0003700">
    <property type="term" value="F:DNA-binding transcription factor activity"/>
    <property type="evidence" value="ECO:0007669"/>
    <property type="project" value="InterPro"/>
</dbReference>
<dbReference type="GO" id="GO:0043565">
    <property type="term" value="F:sequence-specific DNA binding"/>
    <property type="evidence" value="ECO:0007669"/>
    <property type="project" value="InterPro"/>
</dbReference>
<dbReference type="Proteomes" id="UP000017747">
    <property type="component" value="Unassembled WGS sequence"/>
</dbReference>
<proteinExistence type="predicted"/>
<feature type="domain" description="HTH araC/xylS-type" evidence="5">
    <location>
        <begin position="176"/>
        <end position="274"/>
    </location>
</feature>
<name>V7I890_9CLOT</name>
<keyword evidence="1" id="KW-0805">Transcription regulation</keyword>
<dbReference type="PANTHER" id="PTHR43280">
    <property type="entry name" value="ARAC-FAMILY TRANSCRIPTIONAL REGULATOR"/>
    <property type="match status" value="1"/>
</dbReference>
<dbReference type="AlphaFoldDB" id="V7I890"/>
<evidence type="ECO:0000313" key="7">
    <source>
        <dbReference type="Proteomes" id="UP000017747"/>
    </source>
</evidence>
<dbReference type="InterPro" id="IPR009057">
    <property type="entry name" value="Homeodomain-like_sf"/>
</dbReference>
<dbReference type="InterPro" id="IPR018062">
    <property type="entry name" value="HTH_AraC-typ_CS"/>
</dbReference>
<evidence type="ECO:0000256" key="2">
    <source>
        <dbReference type="ARBA" id="ARBA00023125"/>
    </source>
</evidence>
<keyword evidence="4" id="KW-0175">Coiled coil</keyword>
<dbReference type="STRING" id="994573.T472_0201235"/>
<dbReference type="PROSITE" id="PS00041">
    <property type="entry name" value="HTH_ARAC_FAMILY_1"/>
    <property type="match status" value="1"/>
</dbReference>
<dbReference type="InterPro" id="IPR018060">
    <property type="entry name" value="HTH_AraC"/>
</dbReference>
<dbReference type="InterPro" id="IPR014710">
    <property type="entry name" value="RmlC-like_jellyroll"/>
</dbReference>
<dbReference type="eggNOG" id="COG2207">
    <property type="taxonomic scope" value="Bacteria"/>
</dbReference>
<dbReference type="InterPro" id="IPR037923">
    <property type="entry name" value="HTH-like"/>
</dbReference>
<accession>V7I890</accession>
<dbReference type="PRINTS" id="PR00032">
    <property type="entry name" value="HTHARAC"/>
</dbReference>
<dbReference type="Pfam" id="PF12833">
    <property type="entry name" value="HTH_18"/>
    <property type="match status" value="1"/>
</dbReference>
<dbReference type="Gene3D" id="2.60.120.10">
    <property type="entry name" value="Jelly Rolls"/>
    <property type="match status" value="1"/>
</dbReference>
<dbReference type="Gene3D" id="1.10.10.60">
    <property type="entry name" value="Homeodomain-like"/>
    <property type="match status" value="2"/>
</dbReference>
<dbReference type="InterPro" id="IPR020449">
    <property type="entry name" value="Tscrpt_reg_AraC-type_HTH"/>
</dbReference>
<dbReference type="InterPro" id="IPR013096">
    <property type="entry name" value="Cupin_2"/>
</dbReference>
<comment type="caution">
    <text evidence="6">The sequence shown here is derived from an EMBL/GenBank/DDBJ whole genome shotgun (WGS) entry which is preliminary data.</text>
</comment>
<evidence type="ECO:0000256" key="1">
    <source>
        <dbReference type="ARBA" id="ARBA00023015"/>
    </source>
</evidence>